<comment type="similarity">
    <text evidence="1">Belongs to the trimethylamine methyltransferase family.</text>
</comment>
<keyword evidence="3" id="KW-0808">Transferase</keyword>
<sequence length="491" mass="53501">MAKFSFDNIKQQLRLLSNDQIRQVHENALDLLEKVGIYFDSHEALEILDGSGCKVDQSTKIVKFPPELVLQAIADAPEKFDIYDREGNFYSEIGGDKVHFDPVSTPAHVLISDGESVRASTSEDLKMLVKAVDFLPQLDLASTSVVCADIPVEMGDTYIYYTVMKGTKKPIIGGAIDIPGVRRTFEMVKALFGSEQAVREKPYTIFDVCASAPLKYSHISSQNIIDCARFGFPVETISVPMLGACSPVTLAGSIVQHTAESLGGLVLTQVVRPGNPYVYGGAPVLFDMKTTTTPMSALEANMVTAGYSLLGKYYGLPTHTYAALSDAKIPDYQAGYESGMSAMIAALAGINMVSGAGGLDFVAEFSLEKLIMDAEVIGMVKRLLRGIEVSPDTLCQDLFRQVGPGGDFLQTKHTRQWFRKELYMPGPVIDRKDRASWETAGKESIFKRAQAQLERVKQHPGSPLDPERSRALDASLAAVAQEAGVQVPLQD</sequence>
<reference evidence="4 5" key="1">
    <citation type="submission" date="2016-10" db="EMBL/GenBank/DDBJ databases">
        <title>Complete Genome Sequence of Peptococcaceae strain DCMF.</title>
        <authorList>
            <person name="Edwards R.J."/>
            <person name="Holland S.I."/>
            <person name="Deshpande N.P."/>
            <person name="Wong Y.K."/>
            <person name="Ertan H."/>
            <person name="Manefield M."/>
            <person name="Russell T.L."/>
            <person name="Lee M.J."/>
        </authorList>
    </citation>
    <scope>NUCLEOTIDE SEQUENCE [LARGE SCALE GENOMIC DNA]</scope>
    <source>
        <strain evidence="4 5">DCMF</strain>
    </source>
</reference>
<evidence type="ECO:0000313" key="4">
    <source>
        <dbReference type="EMBL" id="ATW24431.1"/>
    </source>
</evidence>
<dbReference type="EMBL" id="CP017634">
    <property type="protein sequence ID" value="ATW24431.1"/>
    <property type="molecule type" value="Genomic_DNA"/>
</dbReference>
<dbReference type="Pfam" id="PF06253">
    <property type="entry name" value="MTTB"/>
    <property type="match status" value="1"/>
</dbReference>
<dbReference type="InterPro" id="IPR010426">
    <property type="entry name" value="MTTB_MeTrfase"/>
</dbReference>
<protein>
    <recommendedName>
        <fullName evidence="6">Trimethylamine methyltransferase</fullName>
    </recommendedName>
</protein>
<keyword evidence="2" id="KW-0489">Methyltransferase</keyword>
<dbReference type="InterPro" id="IPR038601">
    <property type="entry name" value="MttB-like_sf"/>
</dbReference>
<accession>A0A3G1KPP6</accession>
<proteinExistence type="inferred from homology"/>
<dbReference type="OrthoDB" id="5418352at2"/>
<dbReference type="GO" id="GO:0008168">
    <property type="term" value="F:methyltransferase activity"/>
    <property type="evidence" value="ECO:0007669"/>
    <property type="project" value="UniProtKB-KW"/>
</dbReference>
<dbReference type="GO" id="GO:0015948">
    <property type="term" value="P:methanogenesis"/>
    <property type="evidence" value="ECO:0007669"/>
    <property type="project" value="InterPro"/>
</dbReference>
<gene>
    <name evidence="4" type="ORF">DCMF_06205</name>
</gene>
<evidence type="ECO:0000313" key="5">
    <source>
        <dbReference type="Proteomes" id="UP000323521"/>
    </source>
</evidence>
<evidence type="ECO:0000256" key="1">
    <source>
        <dbReference type="ARBA" id="ARBA00007137"/>
    </source>
</evidence>
<dbReference type="GO" id="GO:0032259">
    <property type="term" value="P:methylation"/>
    <property type="evidence" value="ECO:0007669"/>
    <property type="project" value="UniProtKB-KW"/>
</dbReference>
<evidence type="ECO:0000256" key="3">
    <source>
        <dbReference type="ARBA" id="ARBA00022679"/>
    </source>
</evidence>
<keyword evidence="5" id="KW-1185">Reference proteome</keyword>
<dbReference type="KEGG" id="fwa:DCMF_06205"/>
<evidence type="ECO:0008006" key="6">
    <source>
        <dbReference type="Google" id="ProtNLM"/>
    </source>
</evidence>
<dbReference type="RefSeq" id="WP_148133621.1">
    <property type="nucleotide sequence ID" value="NZ_CP017634.1"/>
</dbReference>
<dbReference type="Proteomes" id="UP000323521">
    <property type="component" value="Chromosome"/>
</dbReference>
<evidence type="ECO:0000256" key="2">
    <source>
        <dbReference type="ARBA" id="ARBA00022603"/>
    </source>
</evidence>
<name>A0A3G1KPP6_FORW1</name>
<organism evidence="4 5">
    <name type="scientific">Formimonas warabiya</name>
    <dbReference type="NCBI Taxonomy" id="1761012"/>
    <lineage>
        <taxon>Bacteria</taxon>
        <taxon>Bacillati</taxon>
        <taxon>Bacillota</taxon>
        <taxon>Clostridia</taxon>
        <taxon>Eubacteriales</taxon>
        <taxon>Peptococcaceae</taxon>
        <taxon>Candidatus Formimonas</taxon>
    </lineage>
</organism>
<dbReference type="Gene3D" id="3.20.20.480">
    <property type="entry name" value="Trimethylamine methyltransferase-like"/>
    <property type="match status" value="1"/>
</dbReference>
<dbReference type="AlphaFoldDB" id="A0A3G1KPP6"/>